<dbReference type="PANTHER" id="PTHR30575">
    <property type="entry name" value="PEPTIDASE M20"/>
    <property type="match status" value="1"/>
</dbReference>
<dbReference type="Pfam" id="PF07687">
    <property type="entry name" value="M20_dimer"/>
    <property type="match status" value="1"/>
</dbReference>
<comment type="similarity">
    <text evidence="1">Belongs to the peptidase M20A family.</text>
</comment>
<dbReference type="SUPFAM" id="SSF55031">
    <property type="entry name" value="Bacterial exopeptidase dimerisation domain"/>
    <property type="match status" value="1"/>
</dbReference>
<dbReference type="SUPFAM" id="SSF53187">
    <property type="entry name" value="Zn-dependent exopeptidases"/>
    <property type="match status" value="1"/>
</dbReference>
<dbReference type="InterPro" id="IPR002933">
    <property type="entry name" value="Peptidase_M20"/>
</dbReference>
<name>A0ABD7IVT3_ENTFL</name>
<dbReference type="NCBIfam" id="TIGR01891">
    <property type="entry name" value="amidohydrolases"/>
    <property type="match status" value="1"/>
</dbReference>
<dbReference type="InterPro" id="IPR011650">
    <property type="entry name" value="Peptidase_M20_dimer"/>
</dbReference>
<dbReference type="GO" id="GO:0016787">
    <property type="term" value="F:hydrolase activity"/>
    <property type="evidence" value="ECO:0007669"/>
    <property type="project" value="UniProtKB-ARBA"/>
</dbReference>
<gene>
    <name evidence="3" type="ORF">EGW16_13750</name>
</gene>
<dbReference type="PIRSF" id="PIRSF037226">
    <property type="entry name" value="Amidohydrolase_ACY1L2_prd"/>
    <property type="match status" value="1"/>
</dbReference>
<dbReference type="Gene3D" id="3.40.630.10">
    <property type="entry name" value="Zn peptidases"/>
    <property type="match status" value="1"/>
</dbReference>
<sequence length="395" mass="43304">MKAIQKNFQKKLKINQQLAYDLNDFLARNPEISGQEFQSVAYILSVLKKKNILIEENVAGLNTAFIAHVIEGEPEQPKIGIIMEYDALPEIGHACGHCASGSLSLLAALTLKEMANEVPASIDLIGTPNEEVTGDKIKMAQAGIFDDYAFVIMIHMNSNQTWPACHFLALSEIRATFTGKTAHAAAAPWQGENALNGALLACNAIDMSRQQMKDGSRISYIIKDGGQASNVIPDKAELIINLRHPNKFTLAENYKKIINCLEGAALATNSKVSYERTGEDFDNMNWNLSGIRAIAEVMKMIGLPFCDEPEGNSTGSSDIGNVSYICPAFHPMLAISDEEFSLHTKKVADIMKTPKKIHPVISNGATVIGLFILKVLGESHLMEEIQKEFQISLKQ</sequence>
<evidence type="ECO:0000259" key="2">
    <source>
        <dbReference type="Pfam" id="PF07687"/>
    </source>
</evidence>
<dbReference type="InterPro" id="IPR036264">
    <property type="entry name" value="Bact_exopeptidase_dim_dom"/>
</dbReference>
<dbReference type="EMBL" id="RKMZ01000009">
    <property type="protein sequence ID" value="ROX30386.1"/>
    <property type="molecule type" value="Genomic_DNA"/>
</dbReference>
<evidence type="ECO:0000313" key="4">
    <source>
        <dbReference type="Proteomes" id="UP000281488"/>
    </source>
</evidence>
<dbReference type="InterPro" id="IPR052030">
    <property type="entry name" value="Peptidase_M20/M20A_hydrolases"/>
</dbReference>
<organism evidence="3 4">
    <name type="scientific">Enterococcus faecalis</name>
    <name type="common">Streptococcus faecalis</name>
    <dbReference type="NCBI Taxonomy" id="1351"/>
    <lineage>
        <taxon>Bacteria</taxon>
        <taxon>Bacillati</taxon>
        <taxon>Bacillota</taxon>
        <taxon>Bacilli</taxon>
        <taxon>Lactobacillales</taxon>
        <taxon>Enterococcaceae</taxon>
        <taxon>Enterococcus</taxon>
    </lineage>
</organism>
<evidence type="ECO:0000256" key="1">
    <source>
        <dbReference type="PIRNR" id="PIRNR037226"/>
    </source>
</evidence>
<proteinExistence type="inferred from homology"/>
<feature type="domain" description="Peptidase M20 dimerisation" evidence="2">
    <location>
        <begin position="173"/>
        <end position="264"/>
    </location>
</feature>
<dbReference type="PANTHER" id="PTHR30575:SF0">
    <property type="entry name" value="XAA-ARG DIPEPTIDASE"/>
    <property type="match status" value="1"/>
</dbReference>
<dbReference type="RefSeq" id="WP_010709578.1">
    <property type="nucleotide sequence ID" value="NZ_CP091901.1"/>
</dbReference>
<dbReference type="FunFam" id="3.30.70.360:FF:000004">
    <property type="entry name" value="Peptidase M20 domain-containing protein 2"/>
    <property type="match status" value="1"/>
</dbReference>
<evidence type="ECO:0000313" key="3">
    <source>
        <dbReference type="EMBL" id="ROX30386.1"/>
    </source>
</evidence>
<protein>
    <recommendedName>
        <fullName evidence="1">Peptidase M20 domain-containing protein 2</fullName>
    </recommendedName>
</protein>
<accession>A0ABD7IVT3</accession>
<comment type="caution">
    <text evidence="3">The sequence shown here is derived from an EMBL/GenBank/DDBJ whole genome shotgun (WGS) entry which is preliminary data.</text>
</comment>
<dbReference type="Pfam" id="PF01546">
    <property type="entry name" value="Peptidase_M20"/>
    <property type="match status" value="1"/>
</dbReference>
<dbReference type="AlphaFoldDB" id="A0ABD7IVT3"/>
<dbReference type="Proteomes" id="UP000281488">
    <property type="component" value="Unassembled WGS sequence"/>
</dbReference>
<reference evidence="3 4" key="1">
    <citation type="submission" date="2018-10" db="EMBL/GenBank/DDBJ databases">
        <title>Genotypes and phenotypes of Enterococci isolated from broiler chickens.</title>
        <authorList>
            <person name="Muhammad A.R."/>
            <person name="Diarra M.S."/>
        </authorList>
    </citation>
    <scope>NUCLEOTIDE SEQUENCE [LARGE SCALE GENOMIC DNA]</scope>
    <source>
        <strain evidence="3 4">LIT2 A36'</strain>
    </source>
</reference>
<dbReference type="InterPro" id="IPR017144">
    <property type="entry name" value="Xaa-Arg_dipeptidase"/>
</dbReference>
<dbReference type="InterPro" id="IPR017439">
    <property type="entry name" value="Amidohydrolase"/>
</dbReference>
<dbReference type="Gene3D" id="3.30.70.360">
    <property type="match status" value="1"/>
</dbReference>